<feature type="region of interest" description="Disordered" evidence="1">
    <location>
        <begin position="371"/>
        <end position="403"/>
    </location>
</feature>
<feature type="domain" description="SMODS-associated and fused to various effectors" evidence="2">
    <location>
        <begin position="183"/>
        <end position="373"/>
    </location>
</feature>
<keyword evidence="3" id="KW-0540">Nuclease</keyword>
<dbReference type="KEGG" id="bot:CIT37_14420"/>
<dbReference type="Proteomes" id="UP000215703">
    <property type="component" value="Chromosome"/>
</dbReference>
<keyword evidence="3" id="KW-0255">Endonuclease</keyword>
<organism evidence="3 4">
    <name type="scientific">Bradyrhizobium ottawaense</name>
    <dbReference type="NCBI Taxonomy" id="931866"/>
    <lineage>
        <taxon>Bacteria</taxon>
        <taxon>Pseudomonadati</taxon>
        <taxon>Pseudomonadota</taxon>
        <taxon>Alphaproteobacteria</taxon>
        <taxon>Hyphomicrobiales</taxon>
        <taxon>Nitrobacteraceae</taxon>
        <taxon>Bradyrhizobium</taxon>
    </lineage>
</organism>
<proteinExistence type="predicted"/>
<gene>
    <name evidence="3" type="ORF">CIT37_14420</name>
</gene>
<reference evidence="3 4" key="1">
    <citation type="journal article" date="2014" name="Int. J. Syst. Evol. Microbiol.">
        <title>Bradyrhizobium ottawaense sp. nov., a symbiotic nitrogen fixing bacterium from root nodules of soybeans in Canada.</title>
        <authorList>
            <person name="Yu X."/>
            <person name="Cloutier S."/>
            <person name="Tambong J.T."/>
            <person name="Bromfield E.S."/>
        </authorList>
    </citation>
    <scope>NUCLEOTIDE SEQUENCE [LARGE SCALE GENOMIC DNA]</scope>
    <source>
        <strain evidence="3 4">OO99</strain>
    </source>
</reference>
<accession>A0A2U8PJY7</accession>
<reference evidence="3 4" key="2">
    <citation type="journal article" date="2017" name="Syst. Appl. Microbiol.">
        <title>Soybeans inoculated with root zone soils of Canadian native legumes harbour diverse and novel Bradyrhizobium spp. that possess agricultural potential.</title>
        <authorList>
            <person name="Bromfield E.S.P."/>
            <person name="Cloutier S."/>
            <person name="Tambong J.T."/>
            <person name="Tran Thi T.V."/>
        </authorList>
    </citation>
    <scope>NUCLEOTIDE SEQUENCE [LARGE SCALE GENOMIC DNA]</scope>
    <source>
        <strain evidence="3 4">OO99</strain>
    </source>
</reference>
<dbReference type="GeneID" id="92963826"/>
<dbReference type="NCBIfam" id="NF033611">
    <property type="entry name" value="SAVED"/>
    <property type="match status" value="1"/>
</dbReference>
<dbReference type="RefSeq" id="WP_109866622.1">
    <property type="nucleotide sequence ID" value="NZ_CP029425.2"/>
</dbReference>
<name>A0A2U8PJY7_9BRAD</name>
<keyword evidence="3" id="KW-0378">Hydrolase</keyword>
<evidence type="ECO:0000313" key="3">
    <source>
        <dbReference type="EMBL" id="AWL98073.1"/>
    </source>
</evidence>
<dbReference type="AlphaFoldDB" id="A0A2U8PJY7"/>
<evidence type="ECO:0000259" key="2">
    <source>
        <dbReference type="Pfam" id="PF18145"/>
    </source>
</evidence>
<dbReference type="GO" id="GO:0004519">
    <property type="term" value="F:endonuclease activity"/>
    <property type="evidence" value="ECO:0007669"/>
    <property type="project" value="UniProtKB-KW"/>
</dbReference>
<dbReference type="Pfam" id="PF18145">
    <property type="entry name" value="SAVED"/>
    <property type="match status" value="1"/>
</dbReference>
<feature type="compositionally biased region" description="Polar residues" evidence="1">
    <location>
        <begin position="381"/>
        <end position="393"/>
    </location>
</feature>
<evidence type="ECO:0000256" key="1">
    <source>
        <dbReference type="SAM" id="MobiDB-lite"/>
    </source>
</evidence>
<dbReference type="InterPro" id="IPR040836">
    <property type="entry name" value="SAVED"/>
</dbReference>
<sequence>MSKSSIPQKVQSALWARAAGRCQYRGCNTDLVGDLVAGRQDGIFGFIAHIVADVEGGPRGDPIRSTQLARSLENLMLMCARHHKLIDLDAVADHPESVLLTMKAEHEGRIAIVAGIDEDRASHVIRFGASICDNEALVSTQAIFSAMPPDRHPASGQRLDLEMVGCAFRDNEPAYWTVQRENLRRQFEAKVRGRVERQEIRHLSVFALAPQPLLIELGRLLCDIVPAVVHQRHREPASWRWASDGPPITFQVTEPDIGLSGSVALKLGVSATVTDARLQAVLGDEAAIWSLCADQPHNDVLRRADDQAAFRRELRRLYDRIKARHGEGTLLHVFPALPASLAVEVGRVWMPKSDLSLRLYDTIDRTGSYGPSIFPKPDATSARTSSCPQSSSPLRLPGGSIKSGPKPSLVEACIRTGEAYFFRRPPSHF</sequence>
<protein>
    <submittedName>
        <fullName evidence="3">HNH endonuclease</fullName>
    </submittedName>
</protein>
<dbReference type="EMBL" id="CP029425">
    <property type="protein sequence ID" value="AWL98073.1"/>
    <property type="molecule type" value="Genomic_DNA"/>
</dbReference>
<evidence type="ECO:0000313" key="4">
    <source>
        <dbReference type="Proteomes" id="UP000215703"/>
    </source>
</evidence>